<comment type="similarity">
    <text evidence="1">Belongs to the AHA1 family.</text>
</comment>
<name>A0A1R4FN20_9MICO</name>
<organism evidence="3 4">
    <name type="scientific">Agrococcus casei LMG 22410</name>
    <dbReference type="NCBI Taxonomy" id="1255656"/>
    <lineage>
        <taxon>Bacteria</taxon>
        <taxon>Bacillati</taxon>
        <taxon>Actinomycetota</taxon>
        <taxon>Actinomycetes</taxon>
        <taxon>Micrococcales</taxon>
        <taxon>Microbacteriaceae</taxon>
        <taxon>Agrococcus</taxon>
    </lineage>
</organism>
<gene>
    <name evidence="3" type="ORF">CZ674_05450</name>
</gene>
<dbReference type="EMBL" id="FUHU01000026">
    <property type="protein sequence ID" value="SJM57364.1"/>
    <property type="molecule type" value="Genomic_DNA"/>
</dbReference>
<dbReference type="InterPro" id="IPR023393">
    <property type="entry name" value="START-like_dom_sf"/>
</dbReference>
<evidence type="ECO:0000313" key="4">
    <source>
        <dbReference type="Proteomes" id="UP000195787"/>
    </source>
</evidence>
<evidence type="ECO:0000259" key="2">
    <source>
        <dbReference type="Pfam" id="PF08327"/>
    </source>
</evidence>
<dbReference type="GeneID" id="303172655"/>
<accession>A0A1R4FN20</accession>
<dbReference type="Gene3D" id="3.30.530.20">
    <property type="match status" value="1"/>
</dbReference>
<reference evidence="3 4" key="1">
    <citation type="submission" date="2017-02" db="EMBL/GenBank/DDBJ databases">
        <authorList>
            <person name="Peterson S.W."/>
        </authorList>
    </citation>
    <scope>NUCLEOTIDE SEQUENCE [LARGE SCALE GENOMIC DNA]</scope>
    <source>
        <strain evidence="3 4">LMG 22410</strain>
    </source>
</reference>
<dbReference type="RefSeq" id="WP_086991534.1">
    <property type="nucleotide sequence ID" value="NZ_FUHU01000026.1"/>
</dbReference>
<dbReference type="Proteomes" id="UP000195787">
    <property type="component" value="Unassembled WGS sequence"/>
</dbReference>
<proteinExistence type="inferred from homology"/>
<sequence length="161" mass="17081">MTLDGTGDDFVNPPATADVPSRRITRVATARAEPAAVWTAISQPAHLAGWLGDIATFPAGIKPGATGRIAWTGEIVLAVEVLAVEPGQRLEFAWAEGFMSDAASRVAITLKPDELGTLIHLEESGFAFPEGDDAQVLRALRSLAQGWTLELDELIAYVESA</sequence>
<evidence type="ECO:0000256" key="1">
    <source>
        <dbReference type="ARBA" id="ARBA00006817"/>
    </source>
</evidence>
<dbReference type="AlphaFoldDB" id="A0A1R4FN20"/>
<dbReference type="InterPro" id="IPR013538">
    <property type="entry name" value="ASHA1/2-like_C"/>
</dbReference>
<dbReference type="OrthoDB" id="8117292at2"/>
<dbReference type="Pfam" id="PF08327">
    <property type="entry name" value="AHSA1"/>
    <property type="match status" value="1"/>
</dbReference>
<keyword evidence="4" id="KW-1185">Reference proteome</keyword>
<evidence type="ECO:0000313" key="3">
    <source>
        <dbReference type="EMBL" id="SJM57364.1"/>
    </source>
</evidence>
<protein>
    <submittedName>
        <fullName evidence="3">Aha1 domain superfamily</fullName>
    </submittedName>
</protein>
<dbReference type="SUPFAM" id="SSF55961">
    <property type="entry name" value="Bet v1-like"/>
    <property type="match status" value="1"/>
</dbReference>
<feature type="domain" description="Activator of Hsp90 ATPase homologue 1/2-like C-terminal" evidence="2">
    <location>
        <begin position="32"/>
        <end position="159"/>
    </location>
</feature>